<accession>A0A448XKA8</accession>
<proteinExistence type="predicted"/>
<evidence type="ECO:0000313" key="1">
    <source>
        <dbReference type="EMBL" id="VEL38671.1"/>
    </source>
</evidence>
<sequence length="224" mass="25678">MYINEDEIKQKQYTTNNSSQGTFRSHNERLVPESGNRCEGFQKDTKSDVEFGQLAHKLQAKLKLFNGVNRISTSGRPRKPSPMQLLSFGIAWPQPDFAARLMQMSLERQMAVRENFGLRDFYAPTRSEIIRHELCRLQLDSSCYEESESPNDLKLSNRLPEQLIDSAAKNVTSLAWMTPETKNRIRKICMDGHNAQMQYIDSVSIEEEVADGLRCLVQEDSKKG</sequence>
<dbReference type="AlphaFoldDB" id="A0A448XKA8"/>
<reference evidence="1" key="1">
    <citation type="submission" date="2018-11" db="EMBL/GenBank/DDBJ databases">
        <authorList>
            <consortium name="Pathogen Informatics"/>
        </authorList>
    </citation>
    <scope>NUCLEOTIDE SEQUENCE</scope>
</reference>
<name>A0A448XKA8_9PLAT</name>
<comment type="caution">
    <text evidence="1">The sequence shown here is derived from an EMBL/GenBank/DDBJ whole genome shotgun (WGS) entry which is preliminary data.</text>
</comment>
<gene>
    <name evidence="1" type="ORF">PXEA_LOCUS32111</name>
</gene>
<dbReference type="Proteomes" id="UP000784294">
    <property type="component" value="Unassembled WGS sequence"/>
</dbReference>
<protein>
    <submittedName>
        <fullName evidence="1">Uncharacterized protein</fullName>
    </submittedName>
</protein>
<evidence type="ECO:0000313" key="2">
    <source>
        <dbReference type="Proteomes" id="UP000784294"/>
    </source>
</evidence>
<dbReference type="EMBL" id="CAAALY010258621">
    <property type="protein sequence ID" value="VEL38671.1"/>
    <property type="molecule type" value="Genomic_DNA"/>
</dbReference>
<keyword evidence="2" id="KW-1185">Reference proteome</keyword>
<organism evidence="1 2">
    <name type="scientific">Protopolystoma xenopodis</name>
    <dbReference type="NCBI Taxonomy" id="117903"/>
    <lineage>
        <taxon>Eukaryota</taxon>
        <taxon>Metazoa</taxon>
        <taxon>Spiralia</taxon>
        <taxon>Lophotrochozoa</taxon>
        <taxon>Platyhelminthes</taxon>
        <taxon>Monogenea</taxon>
        <taxon>Polyopisthocotylea</taxon>
        <taxon>Polystomatidea</taxon>
        <taxon>Polystomatidae</taxon>
        <taxon>Protopolystoma</taxon>
    </lineage>
</organism>